<dbReference type="RefSeq" id="WP_307356383.1">
    <property type="nucleotide sequence ID" value="NZ_BAAACJ010000007.1"/>
</dbReference>
<proteinExistence type="predicted"/>
<accession>A0ABU0JTI3</accession>
<organism evidence="3 4">
    <name type="scientific">Hathewaya limosa</name>
    <name type="common">Clostridium limosum</name>
    <dbReference type="NCBI Taxonomy" id="1536"/>
    <lineage>
        <taxon>Bacteria</taxon>
        <taxon>Bacillati</taxon>
        <taxon>Bacillota</taxon>
        <taxon>Clostridia</taxon>
        <taxon>Eubacteriales</taxon>
        <taxon>Clostridiaceae</taxon>
        <taxon>Hathewaya</taxon>
    </lineage>
</organism>
<evidence type="ECO:0000259" key="2">
    <source>
        <dbReference type="Pfam" id="PF13472"/>
    </source>
</evidence>
<dbReference type="InterPro" id="IPR013830">
    <property type="entry name" value="SGNH_hydro"/>
</dbReference>
<feature type="domain" description="SGNH hydrolase-type esterase" evidence="2">
    <location>
        <begin position="101"/>
        <end position="248"/>
    </location>
</feature>
<dbReference type="EMBL" id="JAUSWN010000019">
    <property type="protein sequence ID" value="MDQ0480410.1"/>
    <property type="molecule type" value="Genomic_DNA"/>
</dbReference>
<keyword evidence="1" id="KW-0472">Membrane</keyword>
<comment type="caution">
    <text evidence="3">The sequence shown here is derived from an EMBL/GenBank/DDBJ whole genome shotgun (WGS) entry which is preliminary data.</text>
</comment>
<protein>
    <recommendedName>
        <fullName evidence="2">SGNH hydrolase-type esterase domain-containing protein</fullName>
    </recommendedName>
</protein>
<keyword evidence="1" id="KW-0812">Transmembrane</keyword>
<feature type="transmembrane region" description="Helical" evidence="1">
    <location>
        <begin position="17"/>
        <end position="39"/>
    </location>
</feature>
<gene>
    <name evidence="3" type="ORF">QOZ93_002158</name>
</gene>
<evidence type="ECO:0000313" key="4">
    <source>
        <dbReference type="Proteomes" id="UP001224418"/>
    </source>
</evidence>
<dbReference type="Gene3D" id="3.40.50.1110">
    <property type="entry name" value="SGNH hydrolase"/>
    <property type="match status" value="1"/>
</dbReference>
<dbReference type="Pfam" id="PF13472">
    <property type="entry name" value="Lipase_GDSL_2"/>
    <property type="match status" value="1"/>
</dbReference>
<dbReference type="SUPFAM" id="SSF52266">
    <property type="entry name" value="SGNH hydrolase"/>
    <property type="match status" value="1"/>
</dbReference>
<dbReference type="InterPro" id="IPR036514">
    <property type="entry name" value="SGNH_hydro_sf"/>
</dbReference>
<evidence type="ECO:0000256" key="1">
    <source>
        <dbReference type="SAM" id="Phobius"/>
    </source>
</evidence>
<keyword evidence="4" id="KW-1185">Reference proteome</keyword>
<name>A0ABU0JTI3_HATLI</name>
<reference evidence="3 4" key="1">
    <citation type="submission" date="2023-07" db="EMBL/GenBank/DDBJ databases">
        <title>Genomic Encyclopedia of Type Strains, Phase IV (KMG-IV): sequencing the most valuable type-strain genomes for metagenomic binning, comparative biology and taxonomic classification.</title>
        <authorList>
            <person name="Goeker M."/>
        </authorList>
    </citation>
    <scope>NUCLEOTIDE SEQUENCE [LARGE SCALE GENOMIC DNA]</scope>
    <source>
        <strain evidence="3 4">DSM 1400</strain>
    </source>
</reference>
<dbReference type="Proteomes" id="UP001224418">
    <property type="component" value="Unassembled WGS sequence"/>
</dbReference>
<evidence type="ECO:0000313" key="3">
    <source>
        <dbReference type="EMBL" id="MDQ0480410.1"/>
    </source>
</evidence>
<keyword evidence="1" id="KW-1133">Transmembrane helix</keyword>
<sequence length="265" mass="30701">MYYGISKRRRRLNKKRIVLAVVSILFIIFTIIKLTNFIVKYMRKSKQQFISEKSLIIASSPKIKFNGKTTGIKDKNNLYKLNMITVKSKISDKDFFNQDVFLGDSITESMSYYNVLKPKNVLGIRGMTVIKAKEKVGTLKKLNPRNIYILFGANDLEGGISSDQFLKDYSELVKLIKNQIPNVKIYAQSVLYVRADKAKQNKYLTKQRIDNINDSLKKMIQNQGGKYININPIVENSKKDYYEPDGIHVIYDFYPVWAKLVRAKI</sequence>